<organism evidence="8 9">
    <name type="scientific">Plectus sambesii</name>
    <dbReference type="NCBI Taxonomy" id="2011161"/>
    <lineage>
        <taxon>Eukaryota</taxon>
        <taxon>Metazoa</taxon>
        <taxon>Ecdysozoa</taxon>
        <taxon>Nematoda</taxon>
        <taxon>Chromadorea</taxon>
        <taxon>Plectida</taxon>
        <taxon>Plectina</taxon>
        <taxon>Plectoidea</taxon>
        <taxon>Plectidae</taxon>
        <taxon>Plectus</taxon>
    </lineage>
</organism>
<comment type="subcellular location">
    <subcellularLocation>
        <location evidence="1">Nucleus</location>
    </subcellularLocation>
</comment>
<feature type="region of interest" description="Disordered" evidence="7">
    <location>
        <begin position="1"/>
        <end position="53"/>
    </location>
</feature>
<dbReference type="Pfam" id="PF04858">
    <property type="entry name" value="TH1"/>
    <property type="match status" value="1"/>
</dbReference>
<dbReference type="AlphaFoldDB" id="A0A914X856"/>
<comment type="similarity">
    <text evidence="2">Belongs to the NELF-D family.</text>
</comment>
<dbReference type="GO" id="GO:0003723">
    <property type="term" value="F:RNA binding"/>
    <property type="evidence" value="ECO:0007669"/>
    <property type="project" value="TreeGrafter"/>
</dbReference>
<protein>
    <submittedName>
        <fullName evidence="9">Negative elongation factor C/D</fullName>
    </submittedName>
</protein>
<keyword evidence="8" id="KW-1185">Reference proteome</keyword>
<dbReference type="PANTHER" id="PTHR12144:SF0">
    <property type="entry name" value="NEGATIVE ELONGATION FACTOR C_D"/>
    <property type="match status" value="1"/>
</dbReference>
<evidence type="ECO:0000256" key="2">
    <source>
        <dbReference type="ARBA" id="ARBA00005726"/>
    </source>
</evidence>
<dbReference type="PANTHER" id="PTHR12144">
    <property type="entry name" value="NEGATIVE ELONGATION FACTOR D"/>
    <property type="match status" value="1"/>
</dbReference>
<accession>A0A914X856</accession>
<dbReference type="WBParaSite" id="PSAMB.scaffold694size43592.g8098.t1">
    <property type="protein sequence ID" value="PSAMB.scaffold694size43592.g8098.t1"/>
    <property type="gene ID" value="PSAMB.scaffold694size43592.g8098"/>
</dbReference>
<evidence type="ECO:0000256" key="1">
    <source>
        <dbReference type="ARBA" id="ARBA00004123"/>
    </source>
</evidence>
<evidence type="ECO:0000313" key="8">
    <source>
        <dbReference type="Proteomes" id="UP000887566"/>
    </source>
</evidence>
<evidence type="ECO:0000313" key="9">
    <source>
        <dbReference type="WBParaSite" id="PSAMB.scaffold694size43592.g8098.t1"/>
    </source>
</evidence>
<evidence type="ECO:0000256" key="5">
    <source>
        <dbReference type="ARBA" id="ARBA00023163"/>
    </source>
</evidence>
<evidence type="ECO:0000256" key="6">
    <source>
        <dbReference type="ARBA" id="ARBA00023242"/>
    </source>
</evidence>
<keyword evidence="6" id="KW-0539">Nucleus</keyword>
<name>A0A914X856_9BILA</name>
<dbReference type="GO" id="GO:0034244">
    <property type="term" value="P:negative regulation of transcription elongation by RNA polymerase II"/>
    <property type="evidence" value="ECO:0007669"/>
    <property type="project" value="TreeGrafter"/>
</dbReference>
<keyword evidence="5" id="KW-0804">Transcription</keyword>
<evidence type="ECO:0000256" key="7">
    <source>
        <dbReference type="SAM" id="MobiDB-lite"/>
    </source>
</evidence>
<keyword evidence="3" id="KW-0678">Repressor</keyword>
<proteinExistence type="inferred from homology"/>
<reference evidence="9" key="1">
    <citation type="submission" date="2022-11" db="UniProtKB">
        <authorList>
            <consortium name="WormBaseParasite"/>
        </authorList>
    </citation>
    <scope>IDENTIFICATION</scope>
</reference>
<evidence type="ECO:0000256" key="4">
    <source>
        <dbReference type="ARBA" id="ARBA00023015"/>
    </source>
</evidence>
<dbReference type="Proteomes" id="UP000887566">
    <property type="component" value="Unplaced"/>
</dbReference>
<feature type="compositionally biased region" description="Acidic residues" evidence="7">
    <location>
        <begin position="1"/>
        <end position="11"/>
    </location>
</feature>
<dbReference type="GO" id="GO:0032021">
    <property type="term" value="C:NELF complex"/>
    <property type="evidence" value="ECO:0007669"/>
    <property type="project" value="TreeGrafter"/>
</dbReference>
<sequence>MSDDSGDESDELGSNPLGGMLYDEDEGGDVSNSFEEPDGSRVEQIEVDEEKNAEDVRRDALKLFTSTDFVMEPEVLPTLSRYFKVGGDPETVVQSLAEHYQSLAQICNIMGEWLLQLEDRPDAVQDIFEQSLSSLISRHFEPKQADRIFDQQNAEGAGIDWLPELIAHAPWRSLVYSLAEEYPDCLMLNFAVKLISDAGFQHEISNVTTAAQQLEIFSRVLSTAVDGVLAQHRKGPATDSYDRALTELVRVAGHSEHTYMYSQALLHLLAHQEQHESSAAFTHLSQSLRLAVRDKGQDSTWLDLALLRACAEDGALKPPVVQAMCSMMNKMSLNPADMTVLYQHFTQNKPPPVAVIRDPLFVELVMDALFRPKGVKIHADHRPKYLYLLAYASSVAETVRNGQRMQSREELDTTKDALDRMSQLCQERSGGEGSHEILMELPQIFHALKFPSVAAGMLHWIRCTVTEADYFKLHPESVPIHLALLDEIATNHPLLHPKVFKLLTELFDRETAGDGAVGELLMERQKTFIDRLVHMLSVGFALPVTEFMARIFRDGQADISLIRYFATETLEIVCPPFSQDFVDVFLPLVENKEIFDENVHEKMPAAKEFLEQCSSAA</sequence>
<dbReference type="InterPro" id="IPR006942">
    <property type="entry name" value="TH1"/>
</dbReference>
<evidence type="ECO:0000256" key="3">
    <source>
        <dbReference type="ARBA" id="ARBA00022491"/>
    </source>
</evidence>
<keyword evidence="4" id="KW-0805">Transcription regulation</keyword>